<dbReference type="SUPFAM" id="SSF46689">
    <property type="entry name" value="Homeodomain-like"/>
    <property type="match status" value="1"/>
</dbReference>
<dbReference type="Pfam" id="PF12833">
    <property type="entry name" value="HTH_18"/>
    <property type="match status" value="1"/>
</dbReference>
<sequence length="516" mass="60249">MYKVLLVDDEFLISDGISSVVNWSLLGTELIGIAHDGLEALASIERQRPDIIISDIRMPGMDGLQLVEAVAEKYREISFIMLTGFTEFEYAKTAMQYGVKHYLLKPCSEESLVQAIGELVSEKRELTDHEHFVQAIQYNLERVLPHAKEYFLKELVTNKTYGVKEWKYFGELFSVQFLGQRVRLLLVEIEGEHEYLHLFAVKNIAEDIFHNPILSTTVRGHLLVMMEDTMSEAQLFRNIDEIRATFTRYYRYDLTMALSEPGELPQTRQLYMRTIAYLNHRFYLGEGSLIMERDVAAIEERDVPEFEYDQGRLVTAIQAGHWQDAGAELNRIFQLLVDLRYDISQTKSYLIQIFMEIIRLSGAADMKHYMDRLPYMIETSTLHSFQQFLLTVAKQITLRRYEHQRSRQSQMVHQVKQLVQKRYQDETLTLQSIAGEIYMNPDYIGKMFKKETGEKFTNYVLTYRIQKALELLEQDGNYTVSLLAEYTGFGSNWPYFSKVFKKYTGFSPSEYKKAIP</sequence>
<evidence type="ECO:0000259" key="9">
    <source>
        <dbReference type="PROSITE" id="PS01124"/>
    </source>
</evidence>
<dbReference type="GO" id="GO:0003700">
    <property type="term" value="F:DNA-binding transcription factor activity"/>
    <property type="evidence" value="ECO:0007669"/>
    <property type="project" value="InterPro"/>
</dbReference>
<evidence type="ECO:0000256" key="1">
    <source>
        <dbReference type="ARBA" id="ARBA00004496"/>
    </source>
</evidence>
<dbReference type="Gene3D" id="3.40.50.2300">
    <property type="match status" value="1"/>
</dbReference>
<dbReference type="PANTHER" id="PTHR42713">
    <property type="entry name" value="HISTIDINE KINASE-RELATED"/>
    <property type="match status" value="1"/>
</dbReference>
<dbReference type="InterPro" id="IPR001789">
    <property type="entry name" value="Sig_transdc_resp-reg_receiver"/>
</dbReference>
<evidence type="ECO:0000313" key="12">
    <source>
        <dbReference type="Proteomes" id="UP001254832"/>
    </source>
</evidence>
<evidence type="ECO:0000256" key="4">
    <source>
        <dbReference type="ARBA" id="ARBA00023012"/>
    </source>
</evidence>
<dbReference type="InterPro" id="IPR051552">
    <property type="entry name" value="HptR"/>
</dbReference>
<reference evidence="11" key="1">
    <citation type="submission" date="2023-07" db="EMBL/GenBank/DDBJ databases">
        <title>Sorghum-associated microbial communities from plants grown in Nebraska, USA.</title>
        <authorList>
            <person name="Schachtman D."/>
        </authorList>
    </citation>
    <scope>NUCLEOTIDE SEQUENCE</scope>
    <source>
        <strain evidence="11">BE80</strain>
    </source>
</reference>
<dbReference type="SMART" id="SM00342">
    <property type="entry name" value="HTH_ARAC"/>
    <property type="match status" value="1"/>
</dbReference>
<dbReference type="Pfam" id="PF00072">
    <property type="entry name" value="Response_reg"/>
    <property type="match status" value="1"/>
</dbReference>
<organism evidence="11 12">
    <name type="scientific">Paenibacillus amylolyticus</name>
    <dbReference type="NCBI Taxonomy" id="1451"/>
    <lineage>
        <taxon>Bacteria</taxon>
        <taxon>Bacillati</taxon>
        <taxon>Bacillota</taxon>
        <taxon>Bacilli</taxon>
        <taxon>Bacillales</taxon>
        <taxon>Paenibacillaceae</taxon>
        <taxon>Paenibacillus</taxon>
    </lineage>
</organism>
<dbReference type="Proteomes" id="UP001254832">
    <property type="component" value="Unassembled WGS sequence"/>
</dbReference>
<evidence type="ECO:0000256" key="5">
    <source>
        <dbReference type="ARBA" id="ARBA00023015"/>
    </source>
</evidence>
<dbReference type="SUPFAM" id="SSF52172">
    <property type="entry name" value="CheY-like"/>
    <property type="match status" value="1"/>
</dbReference>
<evidence type="ECO:0000256" key="6">
    <source>
        <dbReference type="ARBA" id="ARBA00023125"/>
    </source>
</evidence>
<gene>
    <name evidence="11" type="ORF">J2W91_001605</name>
</gene>
<comment type="caution">
    <text evidence="11">The sequence shown here is derived from an EMBL/GenBank/DDBJ whole genome shotgun (WGS) entry which is preliminary data.</text>
</comment>
<keyword evidence="3 8" id="KW-0597">Phosphoprotein</keyword>
<dbReference type="InterPro" id="IPR011006">
    <property type="entry name" value="CheY-like_superfamily"/>
</dbReference>
<keyword evidence="2" id="KW-0963">Cytoplasm</keyword>
<evidence type="ECO:0000259" key="10">
    <source>
        <dbReference type="PROSITE" id="PS50110"/>
    </source>
</evidence>
<keyword evidence="5" id="KW-0805">Transcription regulation</keyword>
<dbReference type="AlphaFoldDB" id="A0AAP5LN67"/>
<evidence type="ECO:0000256" key="8">
    <source>
        <dbReference type="PROSITE-ProRule" id="PRU00169"/>
    </source>
</evidence>
<dbReference type="SMART" id="SM00448">
    <property type="entry name" value="REC"/>
    <property type="match status" value="1"/>
</dbReference>
<dbReference type="InterPro" id="IPR018060">
    <property type="entry name" value="HTH_AraC"/>
</dbReference>
<feature type="domain" description="HTH araC/xylS-type" evidence="9">
    <location>
        <begin position="413"/>
        <end position="514"/>
    </location>
</feature>
<keyword evidence="7" id="KW-0804">Transcription</keyword>
<feature type="modified residue" description="4-aspartylphosphate" evidence="8">
    <location>
        <position position="55"/>
    </location>
</feature>
<accession>A0AAP5LN67</accession>
<dbReference type="Gene3D" id="1.10.10.60">
    <property type="entry name" value="Homeodomain-like"/>
    <property type="match status" value="2"/>
</dbReference>
<evidence type="ECO:0000256" key="3">
    <source>
        <dbReference type="ARBA" id="ARBA00022553"/>
    </source>
</evidence>
<dbReference type="PROSITE" id="PS50110">
    <property type="entry name" value="RESPONSE_REGULATORY"/>
    <property type="match status" value="1"/>
</dbReference>
<dbReference type="RefSeq" id="WP_310137963.1">
    <property type="nucleotide sequence ID" value="NZ_JAVDTR010000003.1"/>
</dbReference>
<evidence type="ECO:0000256" key="2">
    <source>
        <dbReference type="ARBA" id="ARBA00022490"/>
    </source>
</evidence>
<comment type="subcellular location">
    <subcellularLocation>
        <location evidence="1">Cytoplasm</location>
    </subcellularLocation>
</comment>
<dbReference type="GO" id="GO:0043565">
    <property type="term" value="F:sequence-specific DNA binding"/>
    <property type="evidence" value="ECO:0007669"/>
    <property type="project" value="InterPro"/>
</dbReference>
<evidence type="ECO:0000256" key="7">
    <source>
        <dbReference type="ARBA" id="ARBA00023163"/>
    </source>
</evidence>
<dbReference type="GO" id="GO:0005737">
    <property type="term" value="C:cytoplasm"/>
    <property type="evidence" value="ECO:0007669"/>
    <property type="project" value="UniProtKB-SubCell"/>
</dbReference>
<dbReference type="PROSITE" id="PS01124">
    <property type="entry name" value="HTH_ARAC_FAMILY_2"/>
    <property type="match status" value="1"/>
</dbReference>
<dbReference type="CDD" id="cd17536">
    <property type="entry name" value="REC_YesN-like"/>
    <property type="match status" value="1"/>
</dbReference>
<dbReference type="GO" id="GO:0000160">
    <property type="term" value="P:phosphorelay signal transduction system"/>
    <property type="evidence" value="ECO:0007669"/>
    <property type="project" value="UniProtKB-KW"/>
</dbReference>
<keyword evidence="6" id="KW-0238">DNA-binding</keyword>
<dbReference type="EMBL" id="JAVDTR010000003">
    <property type="protein sequence ID" value="MDR6723153.1"/>
    <property type="molecule type" value="Genomic_DNA"/>
</dbReference>
<keyword evidence="4" id="KW-0902">Two-component regulatory system</keyword>
<feature type="domain" description="Response regulatory" evidence="10">
    <location>
        <begin position="3"/>
        <end position="120"/>
    </location>
</feature>
<protein>
    <submittedName>
        <fullName evidence="11">Two-component system response regulator YesN</fullName>
    </submittedName>
</protein>
<name>A0AAP5LN67_PAEAM</name>
<dbReference type="PANTHER" id="PTHR42713:SF3">
    <property type="entry name" value="TRANSCRIPTIONAL REGULATORY PROTEIN HPTR"/>
    <property type="match status" value="1"/>
</dbReference>
<dbReference type="InterPro" id="IPR009057">
    <property type="entry name" value="Homeodomain-like_sf"/>
</dbReference>
<proteinExistence type="predicted"/>
<evidence type="ECO:0000313" key="11">
    <source>
        <dbReference type="EMBL" id="MDR6723153.1"/>
    </source>
</evidence>